<evidence type="ECO:0000259" key="2">
    <source>
        <dbReference type="Pfam" id="PF00975"/>
    </source>
</evidence>
<protein>
    <recommendedName>
        <fullName evidence="1">oleoyl-[acyl-carrier-protein] hydrolase</fullName>
        <ecNumber evidence="1">3.1.2.14</ecNumber>
    </recommendedName>
</protein>
<comment type="caution">
    <text evidence="3">The sequence shown here is derived from an EMBL/GenBank/DDBJ whole genome shotgun (WGS) entry which is preliminary data.</text>
</comment>
<proteinExistence type="predicted"/>
<accession>A0A4Y2TL31</accession>
<dbReference type="InterPro" id="IPR029058">
    <property type="entry name" value="AB_hydrolase_fold"/>
</dbReference>
<feature type="domain" description="Thioesterase" evidence="2">
    <location>
        <begin position="27"/>
        <end position="157"/>
    </location>
</feature>
<evidence type="ECO:0000313" key="4">
    <source>
        <dbReference type="Proteomes" id="UP000499080"/>
    </source>
</evidence>
<dbReference type="SUPFAM" id="SSF53474">
    <property type="entry name" value="alpha/beta-Hydrolases"/>
    <property type="match status" value="1"/>
</dbReference>
<keyword evidence="4" id="KW-1185">Reference proteome</keyword>
<dbReference type="AlphaFoldDB" id="A0A4Y2TL31"/>
<dbReference type="GO" id="GO:0016297">
    <property type="term" value="F:fatty acyl-[ACP] hydrolase activity"/>
    <property type="evidence" value="ECO:0007669"/>
    <property type="project" value="UniProtKB-EC"/>
</dbReference>
<evidence type="ECO:0000313" key="3">
    <source>
        <dbReference type="EMBL" id="GBO01268.1"/>
    </source>
</evidence>
<dbReference type="EMBL" id="BGPR01029481">
    <property type="protein sequence ID" value="GBO01268.1"/>
    <property type="molecule type" value="Genomic_DNA"/>
</dbReference>
<dbReference type="InterPro" id="IPR001031">
    <property type="entry name" value="Thioesterase"/>
</dbReference>
<sequence length="275" mass="31022">DHVKILQILKHKEALLVLQNDTPGDPIFIVNIGDTDANNFQTLATELKKPTFALVWTDDVARTDIGSLASWYLKIIQERVTGPFHVVGYSIGGSVAFEMAFQSQKGEFNMKTITLVSGSDDLMNALNKDDAETVDSEVTALCRFVEQFTSEDTEKLKNELLKKKNQEERIQIVVKYLTDSSRQTVDKNELSEAITNYLQKHKLVLSYIPSGNLSMDINIIECSAKVLANDVTRVKELFAQVCCGNISIHREFYSDQFTKKDVEKIAHILKKCINK</sequence>
<organism evidence="3 4">
    <name type="scientific">Araneus ventricosus</name>
    <name type="common">Orbweaver spider</name>
    <name type="synonym">Epeira ventricosa</name>
    <dbReference type="NCBI Taxonomy" id="182803"/>
    <lineage>
        <taxon>Eukaryota</taxon>
        <taxon>Metazoa</taxon>
        <taxon>Ecdysozoa</taxon>
        <taxon>Arthropoda</taxon>
        <taxon>Chelicerata</taxon>
        <taxon>Arachnida</taxon>
        <taxon>Araneae</taxon>
        <taxon>Araneomorphae</taxon>
        <taxon>Entelegynae</taxon>
        <taxon>Araneoidea</taxon>
        <taxon>Araneidae</taxon>
        <taxon>Araneus</taxon>
    </lineage>
</organism>
<dbReference type="OrthoDB" id="6450618at2759"/>
<name>A0A4Y2TL31_ARAVE</name>
<evidence type="ECO:0000256" key="1">
    <source>
        <dbReference type="ARBA" id="ARBA00012480"/>
    </source>
</evidence>
<gene>
    <name evidence="3" type="ORF">AVEN_184031_1</name>
</gene>
<dbReference type="Proteomes" id="UP000499080">
    <property type="component" value="Unassembled WGS sequence"/>
</dbReference>
<dbReference type="Gene3D" id="3.40.50.1820">
    <property type="entry name" value="alpha/beta hydrolase"/>
    <property type="match status" value="1"/>
</dbReference>
<reference evidence="3 4" key="1">
    <citation type="journal article" date="2019" name="Sci. Rep.">
        <title>Orb-weaving spider Araneus ventricosus genome elucidates the spidroin gene catalogue.</title>
        <authorList>
            <person name="Kono N."/>
            <person name="Nakamura H."/>
            <person name="Ohtoshi R."/>
            <person name="Moran D.A.P."/>
            <person name="Shinohara A."/>
            <person name="Yoshida Y."/>
            <person name="Fujiwara M."/>
            <person name="Mori M."/>
            <person name="Tomita M."/>
            <person name="Arakawa K."/>
        </authorList>
    </citation>
    <scope>NUCLEOTIDE SEQUENCE [LARGE SCALE GENOMIC DNA]</scope>
</reference>
<dbReference type="Pfam" id="PF00975">
    <property type="entry name" value="Thioesterase"/>
    <property type="match status" value="1"/>
</dbReference>
<feature type="non-terminal residue" evidence="3">
    <location>
        <position position="1"/>
    </location>
</feature>
<dbReference type="EC" id="3.1.2.14" evidence="1"/>